<dbReference type="Gene3D" id="1.10.10.10">
    <property type="entry name" value="Winged helix-like DNA-binding domain superfamily/Winged helix DNA-binding domain"/>
    <property type="match status" value="1"/>
</dbReference>
<dbReference type="InterPro" id="IPR011006">
    <property type="entry name" value="CheY-like_superfamily"/>
</dbReference>
<dbReference type="RefSeq" id="WP_136354144.1">
    <property type="nucleotide sequence ID" value="NZ_SSNY01000002.1"/>
</dbReference>
<dbReference type="PANTHER" id="PTHR48111:SF36">
    <property type="entry name" value="TRANSCRIPTIONAL REGULATORY PROTEIN CUTR"/>
    <property type="match status" value="1"/>
</dbReference>
<evidence type="ECO:0000313" key="6">
    <source>
        <dbReference type="EMBL" id="THF58761.1"/>
    </source>
</evidence>
<dbReference type="InterPro" id="IPR001867">
    <property type="entry name" value="OmpR/PhoB-type_DNA-bd"/>
</dbReference>
<dbReference type="InterPro" id="IPR039420">
    <property type="entry name" value="WalR-like"/>
</dbReference>
<evidence type="ECO:0000256" key="1">
    <source>
        <dbReference type="ARBA" id="ARBA00023125"/>
    </source>
</evidence>
<dbReference type="EMBL" id="SSNY01000002">
    <property type="protein sequence ID" value="THF58761.1"/>
    <property type="molecule type" value="Genomic_DNA"/>
</dbReference>
<dbReference type="CDD" id="cd00383">
    <property type="entry name" value="trans_reg_C"/>
    <property type="match status" value="1"/>
</dbReference>
<evidence type="ECO:0000259" key="5">
    <source>
        <dbReference type="PROSITE" id="PS51755"/>
    </source>
</evidence>
<organism evidence="6 7">
    <name type="scientific">Ollibium composti</name>
    <dbReference type="NCBI Taxonomy" id="2675109"/>
    <lineage>
        <taxon>Bacteria</taxon>
        <taxon>Pseudomonadati</taxon>
        <taxon>Pseudomonadota</taxon>
        <taxon>Alphaproteobacteria</taxon>
        <taxon>Hyphomicrobiales</taxon>
        <taxon>Phyllobacteriaceae</taxon>
        <taxon>Ollibium</taxon>
    </lineage>
</organism>
<feature type="DNA-binding region" description="OmpR/PhoB-type" evidence="3">
    <location>
        <begin position="150"/>
        <end position="248"/>
    </location>
</feature>
<keyword evidence="7" id="KW-1185">Reference proteome</keyword>
<dbReference type="PROSITE" id="PS50110">
    <property type="entry name" value="RESPONSE_REGULATORY"/>
    <property type="match status" value="1"/>
</dbReference>
<keyword evidence="1 3" id="KW-0238">DNA-binding</keyword>
<dbReference type="Gene3D" id="3.40.50.2300">
    <property type="match status" value="1"/>
</dbReference>
<evidence type="ECO:0000313" key="7">
    <source>
        <dbReference type="Proteomes" id="UP000306441"/>
    </source>
</evidence>
<evidence type="ECO:0000259" key="4">
    <source>
        <dbReference type="PROSITE" id="PS50110"/>
    </source>
</evidence>
<keyword evidence="2" id="KW-0597">Phosphoprotein</keyword>
<dbReference type="Pfam" id="PF00072">
    <property type="entry name" value="Response_reg"/>
    <property type="match status" value="1"/>
</dbReference>
<comment type="caution">
    <text evidence="6">The sequence shown here is derived from an EMBL/GenBank/DDBJ whole genome shotgun (WGS) entry which is preliminary data.</text>
</comment>
<evidence type="ECO:0000256" key="3">
    <source>
        <dbReference type="PROSITE-ProRule" id="PRU01091"/>
    </source>
</evidence>
<accession>A0ABY2QB30</accession>
<dbReference type="InterPro" id="IPR036388">
    <property type="entry name" value="WH-like_DNA-bd_sf"/>
</dbReference>
<dbReference type="Pfam" id="PF00486">
    <property type="entry name" value="Trans_reg_C"/>
    <property type="match status" value="1"/>
</dbReference>
<sequence>MANSAAVADPAEGAAFGDGFALAAAQARILVVEDDRDVAGLVGRELRALGLTVDVIGFAEDALLAARDTDYALMVVDLGLPDRDGLDLVREMRKRAIATPILMMTARSKVEDKVSGLASGADDYLVKPFAVPELRARVTALLRRPSPLKDSRLTVANIVVDRDALEAVVDGASVPLTRKQFQLLELLARRKNHMTPKRMIEEALYGYNDEVSGNAIEAHVYKLRQTLRAAGAEAEVETRRGIGYRLVERHRAAAHG</sequence>
<evidence type="ECO:0000256" key="2">
    <source>
        <dbReference type="PROSITE-ProRule" id="PRU00169"/>
    </source>
</evidence>
<dbReference type="SMART" id="SM00862">
    <property type="entry name" value="Trans_reg_C"/>
    <property type="match status" value="1"/>
</dbReference>
<feature type="modified residue" description="4-aspartylphosphate" evidence="2">
    <location>
        <position position="77"/>
    </location>
</feature>
<dbReference type="Gene3D" id="6.10.250.690">
    <property type="match status" value="1"/>
</dbReference>
<dbReference type="SMART" id="SM00448">
    <property type="entry name" value="REC"/>
    <property type="match status" value="1"/>
</dbReference>
<dbReference type="SUPFAM" id="SSF52172">
    <property type="entry name" value="CheY-like"/>
    <property type="match status" value="1"/>
</dbReference>
<dbReference type="PROSITE" id="PS51755">
    <property type="entry name" value="OMPR_PHOB"/>
    <property type="match status" value="1"/>
</dbReference>
<name>A0ABY2QB30_9HYPH</name>
<dbReference type="InterPro" id="IPR001789">
    <property type="entry name" value="Sig_transdc_resp-reg_receiver"/>
</dbReference>
<protein>
    <submittedName>
        <fullName evidence="6">Response regulator transcription factor</fullName>
    </submittedName>
</protein>
<proteinExistence type="predicted"/>
<dbReference type="Proteomes" id="UP000306441">
    <property type="component" value="Unassembled WGS sequence"/>
</dbReference>
<feature type="domain" description="Response regulatory" evidence="4">
    <location>
        <begin position="28"/>
        <end position="142"/>
    </location>
</feature>
<gene>
    <name evidence="6" type="ORF">E6C48_03640</name>
</gene>
<reference evidence="6 7" key="1">
    <citation type="submission" date="2019-04" db="EMBL/GenBank/DDBJ databases">
        <title>Mesorhizobium composti sp. nov., isolated from compost.</title>
        <authorList>
            <person name="Lin S.-Y."/>
            <person name="Hameed A."/>
            <person name="Hsieh Y.-T."/>
            <person name="Young C.-C."/>
        </authorList>
    </citation>
    <scope>NUCLEOTIDE SEQUENCE [LARGE SCALE GENOMIC DNA]</scope>
    <source>
        <strain evidence="6 7">CC-YTH430</strain>
    </source>
</reference>
<dbReference type="PANTHER" id="PTHR48111">
    <property type="entry name" value="REGULATOR OF RPOS"/>
    <property type="match status" value="1"/>
</dbReference>
<feature type="domain" description="OmpR/PhoB-type" evidence="5">
    <location>
        <begin position="150"/>
        <end position="248"/>
    </location>
</feature>